<dbReference type="PROSITE" id="PS50244">
    <property type="entry name" value="S5A_REDUCTASE"/>
    <property type="match status" value="1"/>
</dbReference>
<gene>
    <name evidence="7" type="ORF">N7493_000318</name>
</gene>
<evidence type="ECO:0000313" key="7">
    <source>
        <dbReference type="EMBL" id="KAJ5740446.1"/>
    </source>
</evidence>
<reference evidence="7" key="1">
    <citation type="journal article" date="2023" name="IMA Fungus">
        <title>Comparative genomic study of the Penicillium genus elucidates a diverse pangenome and 15 lateral gene transfer events.</title>
        <authorList>
            <person name="Petersen C."/>
            <person name="Sorensen T."/>
            <person name="Nielsen M.R."/>
            <person name="Sondergaard T.E."/>
            <person name="Sorensen J.L."/>
            <person name="Fitzpatrick D.A."/>
            <person name="Frisvad J.C."/>
            <person name="Nielsen K.L."/>
        </authorList>
    </citation>
    <scope>NUCLEOTIDE SEQUENCE</scope>
    <source>
        <strain evidence="7">IBT 17514</strain>
    </source>
</reference>
<dbReference type="EC" id="1.3.1.94" evidence="5"/>
<proteinExistence type="inferred from homology"/>
<name>A0AAD6HW40_9EURO</name>
<evidence type="ECO:0000256" key="2">
    <source>
        <dbReference type="ARBA" id="ARBA00022692"/>
    </source>
</evidence>
<dbReference type="Proteomes" id="UP001215712">
    <property type="component" value="Unassembled WGS sequence"/>
</dbReference>
<keyword evidence="5" id="KW-0521">NADP</keyword>
<dbReference type="EMBL" id="JAQJAN010000001">
    <property type="protein sequence ID" value="KAJ5740446.1"/>
    <property type="molecule type" value="Genomic_DNA"/>
</dbReference>
<evidence type="ECO:0000259" key="6">
    <source>
        <dbReference type="Pfam" id="PF02544"/>
    </source>
</evidence>
<dbReference type="GO" id="GO:0102389">
    <property type="term" value="F:polyprenol reductase activity"/>
    <property type="evidence" value="ECO:0007669"/>
    <property type="project" value="UniProtKB-UniRule"/>
</dbReference>
<feature type="transmembrane region" description="Helical" evidence="5">
    <location>
        <begin position="274"/>
        <end position="294"/>
    </location>
</feature>
<organism evidence="7 8">
    <name type="scientific">Penicillium malachiteum</name>
    <dbReference type="NCBI Taxonomy" id="1324776"/>
    <lineage>
        <taxon>Eukaryota</taxon>
        <taxon>Fungi</taxon>
        <taxon>Dikarya</taxon>
        <taxon>Ascomycota</taxon>
        <taxon>Pezizomycotina</taxon>
        <taxon>Eurotiomycetes</taxon>
        <taxon>Eurotiomycetidae</taxon>
        <taxon>Eurotiales</taxon>
        <taxon>Aspergillaceae</taxon>
        <taxon>Penicillium</taxon>
    </lineage>
</organism>
<comment type="pathway">
    <text evidence="5">Protein modification; protein glycosylation.</text>
</comment>
<reference evidence="7" key="2">
    <citation type="submission" date="2023-01" db="EMBL/GenBank/DDBJ databases">
        <authorList>
            <person name="Petersen C."/>
        </authorList>
    </citation>
    <scope>NUCLEOTIDE SEQUENCE</scope>
    <source>
        <strain evidence="7">IBT 17514</strain>
    </source>
</reference>
<feature type="transmembrane region" description="Helical" evidence="5">
    <location>
        <begin position="245"/>
        <end position="268"/>
    </location>
</feature>
<dbReference type="InterPro" id="IPR001104">
    <property type="entry name" value="3-oxo-5_a-steroid_4-DH_C"/>
</dbReference>
<sequence>MDLINRALEVIEIIDMDPIDLLRAFFLLAAATTFSVSIPSALRARFLVYGPRATPTATSATESRDANSNPPSAPLLDYLATWQVPHSYFTQFYVASVLSSVFWAIQLVFRGNVFQFIATRLSKEHTEQSMTLTQVLICWILLAIQGSRRLWESYKFAKPSTSQMWVIHWILGLAFYLGAGVAIWIEGSATVLTRSLTLNDVSMSNAPTVRTFFCVPLFMIASGLQHDCHHFLFSLKKYTLPDHPLFRSVVCPHYGAECVIYLSLAILAAPPGQIVNKSMLACMGFVVVNLGITAHNTKDWYMKKFGKETVQDRWLMIPRIY</sequence>
<evidence type="ECO:0000313" key="8">
    <source>
        <dbReference type="Proteomes" id="UP001215712"/>
    </source>
</evidence>
<feature type="transmembrane region" description="Helical" evidence="5">
    <location>
        <begin position="88"/>
        <end position="109"/>
    </location>
</feature>
<keyword evidence="5" id="KW-0256">Endoplasmic reticulum</keyword>
<comment type="similarity">
    <text evidence="5">Belongs to the steroid 5-alpha reductase family. Polyprenal reductase subfamily.</text>
</comment>
<comment type="function">
    <text evidence="5">Plays a key role in early steps of protein N-linked glycosylation by being involved in the conversion of polyprenol into dolichol. Acts as a polyprenal reductase that mediates the reduction of polyprenal into dolichal in a NADP-dependent mechanism. Dolichols are required for the synthesis of dolichol-linked monosaccharides and the oligosaccharide precursor used for N-glycosylation.</text>
</comment>
<evidence type="ECO:0000256" key="3">
    <source>
        <dbReference type="ARBA" id="ARBA00022989"/>
    </source>
</evidence>
<dbReference type="PANTHER" id="PTHR14624">
    <property type="entry name" value="DFG10 PROTEIN"/>
    <property type="match status" value="1"/>
</dbReference>
<feature type="transmembrane region" description="Helical" evidence="5">
    <location>
        <begin position="166"/>
        <end position="185"/>
    </location>
</feature>
<comment type="catalytic activity">
    <reaction evidence="5">
        <text>a di-trans,poly-cis-dolichal + NADP(+) = a di-trans,poly-cis-polyprenal + NADPH + H(+)</text>
        <dbReference type="Rhea" id="RHEA:80727"/>
        <dbReference type="Rhea" id="RHEA-COMP:19536"/>
        <dbReference type="Rhea" id="RHEA-COMP:19537"/>
        <dbReference type="ChEBI" id="CHEBI:15378"/>
        <dbReference type="ChEBI" id="CHEBI:57783"/>
        <dbReference type="ChEBI" id="CHEBI:58349"/>
        <dbReference type="ChEBI" id="CHEBI:231623"/>
        <dbReference type="ChEBI" id="CHEBI:231637"/>
        <dbReference type="EC" id="1.3.1.94"/>
    </reaction>
    <physiologicalReaction direction="right-to-left" evidence="5">
        <dbReference type="Rhea" id="RHEA:80729"/>
    </physiologicalReaction>
</comment>
<evidence type="ECO:0000256" key="1">
    <source>
        <dbReference type="ARBA" id="ARBA00004127"/>
    </source>
</evidence>
<protein>
    <recommendedName>
        <fullName evidence="5">Polyprenal reductase</fullName>
        <ecNumber evidence="5">1.3.1.94</ecNumber>
    </recommendedName>
</protein>
<dbReference type="InterPro" id="IPR039698">
    <property type="entry name" value="Dfg10/SRD5A3"/>
</dbReference>
<comment type="subcellular location">
    <subcellularLocation>
        <location evidence="1">Endomembrane system</location>
        <topology evidence="1">Multi-pass membrane protein</topology>
    </subcellularLocation>
    <subcellularLocation>
        <location evidence="5">Endoplasmic reticulum membrane</location>
    </subcellularLocation>
</comment>
<comment type="caution">
    <text evidence="7">The sequence shown here is derived from an EMBL/GenBank/DDBJ whole genome shotgun (WGS) entry which is preliminary data.</text>
</comment>
<accession>A0AAD6HW40</accession>
<keyword evidence="4 5" id="KW-0472">Membrane</keyword>
<evidence type="ECO:0000256" key="4">
    <source>
        <dbReference type="ARBA" id="ARBA00023136"/>
    </source>
</evidence>
<dbReference type="GO" id="GO:0160198">
    <property type="term" value="F:polyprenal reductase activity"/>
    <property type="evidence" value="ECO:0007669"/>
    <property type="project" value="UniProtKB-EC"/>
</dbReference>
<feature type="transmembrane region" description="Helical" evidence="5">
    <location>
        <begin position="21"/>
        <end position="42"/>
    </location>
</feature>
<dbReference type="GO" id="GO:0016095">
    <property type="term" value="P:polyprenol catabolic process"/>
    <property type="evidence" value="ECO:0007669"/>
    <property type="project" value="UniProtKB-UniRule"/>
</dbReference>
<keyword evidence="5" id="KW-0560">Oxidoreductase</keyword>
<keyword evidence="2 5" id="KW-0812">Transmembrane</keyword>
<dbReference type="GO" id="GO:0003865">
    <property type="term" value="F:3-oxo-5-alpha-steroid 4-dehydrogenase activity"/>
    <property type="evidence" value="ECO:0007669"/>
    <property type="project" value="TreeGrafter"/>
</dbReference>
<dbReference type="GO" id="GO:0006488">
    <property type="term" value="P:dolichol-linked oligosaccharide biosynthetic process"/>
    <property type="evidence" value="ECO:0007669"/>
    <property type="project" value="UniProtKB-UniRule"/>
</dbReference>
<evidence type="ECO:0000256" key="5">
    <source>
        <dbReference type="RuleBase" id="RU367081"/>
    </source>
</evidence>
<feature type="domain" description="3-oxo-5-alpha-steroid 4-dehydrogenase C-terminal" evidence="6">
    <location>
        <begin position="206"/>
        <end position="321"/>
    </location>
</feature>
<dbReference type="PANTHER" id="PTHR14624:SF0">
    <property type="entry name" value="POLYPRENOL REDUCTASE"/>
    <property type="match status" value="1"/>
</dbReference>
<keyword evidence="8" id="KW-1185">Reference proteome</keyword>
<dbReference type="Pfam" id="PF02544">
    <property type="entry name" value="Steroid_dh"/>
    <property type="match status" value="1"/>
</dbReference>
<dbReference type="GO" id="GO:0005789">
    <property type="term" value="C:endoplasmic reticulum membrane"/>
    <property type="evidence" value="ECO:0007669"/>
    <property type="project" value="UniProtKB-SubCell"/>
</dbReference>
<dbReference type="AlphaFoldDB" id="A0AAD6HW40"/>
<keyword evidence="3 5" id="KW-1133">Transmembrane helix</keyword>